<dbReference type="PANTHER" id="PTHR12526">
    <property type="entry name" value="GLYCOSYLTRANSFERASE"/>
    <property type="match status" value="1"/>
</dbReference>
<dbReference type="InterPro" id="IPR028098">
    <property type="entry name" value="Glyco_trans_4-like_N"/>
</dbReference>
<keyword evidence="4" id="KW-1185">Reference proteome</keyword>
<dbReference type="Pfam" id="PF13439">
    <property type="entry name" value="Glyco_transf_4"/>
    <property type="match status" value="1"/>
</dbReference>
<sequence length="349" mass="36296">MIAAAFAIPGDLNAPTGGYAYARRILPLLCDHGVTARHLALPGGFPFPDDAALQAAGDALAAIPASEVALVDGLAFGALPESVIARIAAPLVALVHHPLGLETGLSPEESARLIETERRALARARRVVATSETTAETLRADFDVPAERLSVAIPGTERAERAAGGGEVPHLLGVGAVVPRKGFDVLVAALAELADRPWRCTIAGSLDRDPATAAALRAQIERFGLSERITLSGALEPAALDDVYRSADIFVLPSRYEGYGMAFTEAMARGLPVVAAAAGAVPATVPPEAGVLVPPDDPAALAEALRKLLDDPAERLALSDAAFAHARGLPSWDDTARRVAEAIRETHEQ</sequence>
<dbReference type="CDD" id="cd03801">
    <property type="entry name" value="GT4_PimA-like"/>
    <property type="match status" value="1"/>
</dbReference>
<dbReference type="PANTHER" id="PTHR12526:SF636">
    <property type="entry name" value="BLL3647 PROTEIN"/>
    <property type="match status" value="1"/>
</dbReference>
<accession>A0A397Q0I5</accession>
<name>A0A397Q0I5_9HYPH</name>
<dbReference type="OrthoDB" id="9781738at2"/>
<reference evidence="3 4" key="1">
    <citation type="submission" date="2018-08" db="EMBL/GenBank/DDBJ databases">
        <title>Genomic Encyclopedia of Archaeal and Bacterial Type Strains, Phase II (KMG-II): from individual species to whole genera.</title>
        <authorList>
            <person name="Goeker M."/>
        </authorList>
    </citation>
    <scope>NUCLEOTIDE SEQUENCE [LARGE SCALE GENOMIC DNA]</scope>
    <source>
        <strain evidence="3 4">DSM 5002</strain>
    </source>
</reference>
<dbReference type="RefSeq" id="WP_119059980.1">
    <property type="nucleotide sequence ID" value="NZ_QXDF01000001.1"/>
</dbReference>
<organism evidence="3 4">
    <name type="scientific">Dichotomicrobium thermohalophilum</name>
    <dbReference type="NCBI Taxonomy" id="933063"/>
    <lineage>
        <taxon>Bacteria</taxon>
        <taxon>Pseudomonadati</taxon>
        <taxon>Pseudomonadota</taxon>
        <taxon>Alphaproteobacteria</taxon>
        <taxon>Hyphomicrobiales</taxon>
        <taxon>Hyphomicrobiaceae</taxon>
        <taxon>Dichotomicrobium</taxon>
    </lineage>
</organism>
<feature type="domain" description="Glycosyltransferase subfamily 4-like N-terminal" evidence="2">
    <location>
        <begin position="87"/>
        <end position="152"/>
    </location>
</feature>
<gene>
    <name evidence="3" type="ORF">BXY53_0070</name>
</gene>
<evidence type="ECO:0000259" key="2">
    <source>
        <dbReference type="Pfam" id="PF13439"/>
    </source>
</evidence>
<dbReference type="Gene3D" id="3.40.50.2000">
    <property type="entry name" value="Glycogen Phosphorylase B"/>
    <property type="match status" value="2"/>
</dbReference>
<evidence type="ECO:0000313" key="3">
    <source>
        <dbReference type="EMBL" id="RIA55020.1"/>
    </source>
</evidence>
<feature type="domain" description="Glycosyl transferase family 1" evidence="1">
    <location>
        <begin position="170"/>
        <end position="322"/>
    </location>
</feature>
<dbReference type="SUPFAM" id="SSF53756">
    <property type="entry name" value="UDP-Glycosyltransferase/glycogen phosphorylase"/>
    <property type="match status" value="1"/>
</dbReference>
<dbReference type="EMBL" id="QXDF01000001">
    <property type="protein sequence ID" value="RIA55020.1"/>
    <property type="molecule type" value="Genomic_DNA"/>
</dbReference>
<dbReference type="Pfam" id="PF00534">
    <property type="entry name" value="Glycos_transf_1"/>
    <property type="match status" value="1"/>
</dbReference>
<comment type="caution">
    <text evidence="3">The sequence shown here is derived from an EMBL/GenBank/DDBJ whole genome shotgun (WGS) entry which is preliminary data.</text>
</comment>
<dbReference type="AlphaFoldDB" id="A0A397Q0I5"/>
<dbReference type="Proteomes" id="UP000266273">
    <property type="component" value="Unassembled WGS sequence"/>
</dbReference>
<evidence type="ECO:0000313" key="4">
    <source>
        <dbReference type="Proteomes" id="UP000266273"/>
    </source>
</evidence>
<keyword evidence="3" id="KW-0808">Transferase</keyword>
<dbReference type="InterPro" id="IPR001296">
    <property type="entry name" value="Glyco_trans_1"/>
</dbReference>
<evidence type="ECO:0000259" key="1">
    <source>
        <dbReference type="Pfam" id="PF00534"/>
    </source>
</evidence>
<protein>
    <submittedName>
        <fullName evidence="3">Glycosyltransferase involved in cell wall biosynthesis</fullName>
    </submittedName>
</protein>
<proteinExistence type="predicted"/>
<dbReference type="GO" id="GO:0016757">
    <property type="term" value="F:glycosyltransferase activity"/>
    <property type="evidence" value="ECO:0007669"/>
    <property type="project" value="InterPro"/>
</dbReference>